<keyword evidence="9" id="KW-0496">Mitochondrion</keyword>
<comment type="similarity">
    <text evidence="2">Belongs to the ATPase epsilon chain family.</text>
</comment>
<evidence type="ECO:0000256" key="3">
    <source>
        <dbReference type="ARBA" id="ARBA00016960"/>
    </source>
</evidence>
<dbReference type="PANTHER" id="PTHR13822:SF7">
    <property type="entry name" value="ATP SYNTHASE SUBUNIT DELTA, MITOCHONDRIAL"/>
    <property type="match status" value="1"/>
</dbReference>
<dbReference type="FunFam" id="2.60.15.10:FF:000003">
    <property type="entry name" value="ATP synthase subunit delta, mitochondrial"/>
    <property type="match status" value="1"/>
</dbReference>
<evidence type="ECO:0000256" key="2">
    <source>
        <dbReference type="ARBA" id="ARBA00005712"/>
    </source>
</evidence>
<feature type="domain" description="ATP synthase F1 complex delta/epsilon subunit N-terminal" evidence="14">
    <location>
        <begin position="36"/>
        <end position="106"/>
    </location>
</feature>
<evidence type="ECO:0000256" key="9">
    <source>
        <dbReference type="ARBA" id="ARBA00023128"/>
    </source>
</evidence>
<dbReference type="HAMAP" id="MF_00530">
    <property type="entry name" value="ATP_synth_epsil_bac"/>
    <property type="match status" value="1"/>
</dbReference>
<dbReference type="InterPro" id="IPR036771">
    <property type="entry name" value="ATPsynth_dsu/esu_N"/>
</dbReference>
<protein>
    <recommendedName>
        <fullName evidence="3">ATP synthase subunit delta, mitochondrial</fullName>
    </recommendedName>
    <alternativeName>
        <fullName evidence="13">F-ATPase delta subunit</fullName>
    </alternativeName>
</protein>
<dbReference type="PANTHER" id="PTHR13822">
    <property type="entry name" value="ATP SYNTHASE DELTA/EPSILON CHAIN"/>
    <property type="match status" value="1"/>
</dbReference>
<evidence type="ECO:0000256" key="13">
    <source>
        <dbReference type="ARBA" id="ARBA00031669"/>
    </source>
</evidence>
<evidence type="ECO:0000256" key="7">
    <source>
        <dbReference type="ARBA" id="ARBA00022946"/>
    </source>
</evidence>
<evidence type="ECO:0000259" key="15">
    <source>
        <dbReference type="Pfam" id="PF21334"/>
    </source>
</evidence>
<dbReference type="STRING" id="1403190.A0A0F0I302"/>
<comment type="subcellular location">
    <subcellularLocation>
        <location evidence="1">Mitochondrion inner membrane</location>
    </subcellularLocation>
</comment>
<dbReference type="SUPFAM" id="SSF51344">
    <property type="entry name" value="Epsilon subunit of F1F0-ATP synthase N-terminal domain"/>
    <property type="match status" value="1"/>
</dbReference>
<dbReference type="Pfam" id="PF21334">
    <property type="entry name" value="ATPD_C_fung"/>
    <property type="match status" value="1"/>
</dbReference>
<evidence type="ECO:0000256" key="4">
    <source>
        <dbReference type="ARBA" id="ARBA00022448"/>
    </source>
</evidence>
<comment type="caution">
    <text evidence="16">The sequence shown here is derived from an EMBL/GenBank/DDBJ whole genome shotgun (WGS) entry which is preliminary data.</text>
</comment>
<keyword evidence="5" id="KW-0375">Hydrogen ion transport</keyword>
<evidence type="ECO:0000256" key="10">
    <source>
        <dbReference type="ARBA" id="ARBA00023136"/>
    </source>
</evidence>
<gene>
    <name evidence="16" type="ORF">P875_00086349</name>
</gene>
<evidence type="ECO:0000256" key="1">
    <source>
        <dbReference type="ARBA" id="ARBA00004273"/>
    </source>
</evidence>
<dbReference type="CDD" id="cd12152">
    <property type="entry name" value="F1-ATPase_delta"/>
    <property type="match status" value="1"/>
</dbReference>
<feature type="domain" description="F1F0-ATP synthase subunit delta C-terminal" evidence="15">
    <location>
        <begin position="122"/>
        <end position="162"/>
    </location>
</feature>
<keyword evidence="4" id="KW-0813">Transport</keyword>
<dbReference type="Gene3D" id="2.60.15.10">
    <property type="entry name" value="F0F1 ATP synthase delta/epsilon subunit, N-terminal"/>
    <property type="match status" value="1"/>
</dbReference>
<evidence type="ECO:0000313" key="17">
    <source>
        <dbReference type="Proteomes" id="UP000033540"/>
    </source>
</evidence>
<keyword evidence="6" id="KW-0999">Mitochondrion inner membrane</keyword>
<evidence type="ECO:0000256" key="12">
    <source>
        <dbReference type="ARBA" id="ARBA00023310"/>
    </source>
</evidence>
<dbReference type="GO" id="GO:0046933">
    <property type="term" value="F:proton-transporting ATP synthase activity, rotational mechanism"/>
    <property type="evidence" value="ECO:0007669"/>
    <property type="project" value="InterPro"/>
</dbReference>
<keyword evidence="10" id="KW-0472">Membrane</keyword>
<keyword evidence="12" id="KW-0066">ATP synthesis</keyword>
<dbReference type="Pfam" id="PF02823">
    <property type="entry name" value="ATP-synt_DE_N"/>
    <property type="match status" value="1"/>
</dbReference>
<evidence type="ECO:0000256" key="11">
    <source>
        <dbReference type="ARBA" id="ARBA00023196"/>
    </source>
</evidence>
<name>A0A0F0I302_ASPPU</name>
<proteinExistence type="inferred from homology"/>
<dbReference type="InterPro" id="IPR048938">
    <property type="entry name" value="ATPD_C_fung"/>
</dbReference>
<dbReference type="Gene3D" id="6.10.140.880">
    <property type="match status" value="1"/>
</dbReference>
<organism evidence="16 17">
    <name type="scientific">Aspergillus parasiticus (strain ATCC 56775 / NRRL 5862 / SRRC 143 / SU-1)</name>
    <dbReference type="NCBI Taxonomy" id="1403190"/>
    <lineage>
        <taxon>Eukaryota</taxon>
        <taxon>Fungi</taxon>
        <taxon>Dikarya</taxon>
        <taxon>Ascomycota</taxon>
        <taxon>Pezizomycotina</taxon>
        <taxon>Eurotiomycetes</taxon>
        <taxon>Eurotiomycetidae</taxon>
        <taxon>Eurotiales</taxon>
        <taxon>Aspergillaceae</taxon>
        <taxon>Aspergillus</taxon>
        <taxon>Aspergillus subgen. Circumdati</taxon>
    </lineage>
</organism>
<dbReference type="GO" id="GO:0005743">
    <property type="term" value="C:mitochondrial inner membrane"/>
    <property type="evidence" value="ECO:0007669"/>
    <property type="project" value="UniProtKB-SubCell"/>
</dbReference>
<dbReference type="AlphaFoldDB" id="A0A0F0I302"/>
<keyword evidence="11" id="KW-0139">CF(1)</keyword>
<accession>A0A0F0I302</accession>
<keyword evidence="8" id="KW-0406">Ion transport</keyword>
<evidence type="ECO:0000256" key="6">
    <source>
        <dbReference type="ARBA" id="ARBA00022792"/>
    </source>
</evidence>
<keyword evidence="7" id="KW-0809">Transit peptide</keyword>
<evidence type="ECO:0000256" key="5">
    <source>
        <dbReference type="ARBA" id="ARBA00022781"/>
    </source>
</evidence>
<dbReference type="EMBL" id="JZEE01000644">
    <property type="protein sequence ID" value="KJK62115.1"/>
    <property type="molecule type" value="Genomic_DNA"/>
</dbReference>
<evidence type="ECO:0000313" key="16">
    <source>
        <dbReference type="EMBL" id="KJK62115.1"/>
    </source>
</evidence>
<dbReference type="Proteomes" id="UP000033540">
    <property type="component" value="Unassembled WGS sequence"/>
</dbReference>
<dbReference type="InterPro" id="IPR001469">
    <property type="entry name" value="ATP_synth_F1_dsu/esu"/>
</dbReference>
<evidence type="ECO:0000259" key="14">
    <source>
        <dbReference type="Pfam" id="PF02823"/>
    </source>
</evidence>
<evidence type="ECO:0000256" key="8">
    <source>
        <dbReference type="ARBA" id="ARBA00023065"/>
    </source>
</evidence>
<reference evidence="16 17" key="1">
    <citation type="submission" date="2015-02" db="EMBL/GenBank/DDBJ databases">
        <title>Draft genome sequence of Aspergillus parasiticus SU-1.</title>
        <authorList>
            <person name="Yu J."/>
            <person name="Fedorova N."/>
            <person name="Yin Y."/>
            <person name="Losada L."/>
            <person name="Zafar N."/>
            <person name="Taujale R."/>
            <person name="Ehrlich K.C."/>
            <person name="Bhatnagar D."/>
            <person name="Cleveland T.E."/>
            <person name="Bennett J.W."/>
            <person name="Nierman W.C."/>
        </authorList>
    </citation>
    <scope>NUCLEOTIDE SEQUENCE [LARGE SCALE GENOMIC DNA]</scope>
    <source>
        <strain evidence="17">ATCC 56775 / NRRL 5862 / SRRC 143 / SU-1</strain>
    </source>
</reference>
<dbReference type="GO" id="GO:0045259">
    <property type="term" value="C:proton-transporting ATP synthase complex"/>
    <property type="evidence" value="ECO:0007669"/>
    <property type="project" value="UniProtKB-KW"/>
</dbReference>
<dbReference type="InterPro" id="IPR020546">
    <property type="entry name" value="ATP_synth_F1_dsu/esu_N"/>
</dbReference>
<sequence length="165" mass="17697">MSSLRFARSALRARPSAFRVPLQRRGYAEAVNDKIKLSLALPHQTIFKSTGVVQVNIPAESGEMGVLANHVPSIEQLKPGLVEVVEEGGATKKFFLSGGFAVVQPDSQLSINAVEGFPLEDFSSDAVKNQIAEAQKIASGSGSEQDIAEAKIELEVLETLQAHLK</sequence>
<dbReference type="OrthoDB" id="270171at2759"/>